<dbReference type="InterPro" id="IPR036259">
    <property type="entry name" value="MFS_trans_sf"/>
</dbReference>
<keyword evidence="3" id="KW-1133">Transmembrane helix</keyword>
<feature type="transmembrane region" description="Helical" evidence="3">
    <location>
        <begin position="34"/>
        <end position="59"/>
    </location>
</feature>
<dbReference type="GO" id="GO:0008028">
    <property type="term" value="F:monocarboxylic acid transmembrane transporter activity"/>
    <property type="evidence" value="ECO:0007669"/>
    <property type="project" value="TreeGrafter"/>
</dbReference>
<feature type="transmembrane region" description="Helical" evidence="3">
    <location>
        <begin position="350"/>
        <end position="371"/>
    </location>
</feature>
<name>A0AAD9J2H4_9ANNE</name>
<dbReference type="InterPro" id="IPR011701">
    <property type="entry name" value="MFS"/>
</dbReference>
<evidence type="ECO:0000313" key="5">
    <source>
        <dbReference type="EMBL" id="KAK2145098.1"/>
    </source>
</evidence>
<accession>A0AAD9J2H4</accession>
<comment type="caution">
    <text evidence="5">The sequence shown here is derived from an EMBL/GenBank/DDBJ whole genome shotgun (WGS) entry which is preliminary data.</text>
</comment>
<feature type="transmembrane region" description="Helical" evidence="3">
    <location>
        <begin position="482"/>
        <end position="503"/>
    </location>
</feature>
<dbReference type="PANTHER" id="PTHR11360:SF284">
    <property type="entry name" value="EG:103B4.3 PROTEIN-RELATED"/>
    <property type="match status" value="1"/>
</dbReference>
<dbReference type="Gene3D" id="1.20.1250.20">
    <property type="entry name" value="MFS general substrate transporter like domains"/>
    <property type="match status" value="2"/>
</dbReference>
<dbReference type="CDD" id="cd17352">
    <property type="entry name" value="MFS_MCT_SLC16"/>
    <property type="match status" value="1"/>
</dbReference>
<feature type="domain" description="Major facilitator superfamily (MFS) profile" evidence="4">
    <location>
        <begin position="35"/>
        <end position="537"/>
    </location>
</feature>
<proteinExistence type="predicted"/>
<protein>
    <recommendedName>
        <fullName evidence="4">Major facilitator superfamily (MFS) profile domain-containing protein</fullName>
    </recommendedName>
</protein>
<dbReference type="Pfam" id="PF07690">
    <property type="entry name" value="MFS_1"/>
    <property type="match status" value="1"/>
</dbReference>
<feature type="region of interest" description="Disordered" evidence="2">
    <location>
        <begin position="1"/>
        <end position="24"/>
    </location>
</feature>
<feature type="transmembrane region" description="Helical" evidence="3">
    <location>
        <begin position="391"/>
        <end position="415"/>
    </location>
</feature>
<gene>
    <name evidence="5" type="ORF">LSH36_703g01097</name>
</gene>
<evidence type="ECO:0000256" key="1">
    <source>
        <dbReference type="ARBA" id="ARBA00004141"/>
    </source>
</evidence>
<feature type="transmembrane region" description="Helical" evidence="3">
    <location>
        <begin position="515"/>
        <end position="534"/>
    </location>
</feature>
<sequence length="599" mass="65044">MCPREEELDRSDKELPKQKRRSGFVAPDAPDGGYGWVIVVVAFLIHVIVDGAAFGYGVISNHIKEYYNATESQATLVGSLQLGFYLLSCPISGKLVERFGFKFVCLTGSFFATVGFSLSQFAPNIATLMVTYGVIAGTGFGMMYLASISAVTLYFDKKRVLATGLATMGSGLGMFAFSAICNFLINLYDWKNALLILGGITLQGFVLGMLLRPLEPAIPGSRKTPVNRDGLTGGVRSSGREMEKIQKRGEESGFGSEDSSEDGLDPGPIRRVDKPGLTHVTKLRREVATDYINSINSLHNLASSLQRMERKHPDHVVEDELDVTSRSKTSRRWMRCAGAFIDLRLLKEPIFYIICVANIFAFLGAFIPLKFQVDRAMTFPLSDNDATTQEMASFLVSVSGIASTVGRGSSAILGVRKDTNKVLFHNIAVLGAGLACFFNVFSTTYPLMIVFAVVFTFFFGIYISLSSVVVCELLGPEAVNNAFALMCMLRGFANIAGGPIAGAAYDVLQNYDVCFYIGGAMVTCGALFFFLLLLPTIQDRSFRKQAEELDLAMDVNTMIASLMNVNATTDQDKKFSSCVSICSGVGDSKGHLENTGSSV</sequence>
<dbReference type="EMBL" id="JAODUP010000703">
    <property type="protein sequence ID" value="KAK2145098.1"/>
    <property type="molecule type" value="Genomic_DNA"/>
</dbReference>
<keyword evidence="3" id="KW-0472">Membrane</keyword>
<comment type="subcellular location">
    <subcellularLocation>
        <location evidence="1">Membrane</location>
        <topology evidence="1">Multi-pass membrane protein</topology>
    </subcellularLocation>
</comment>
<feature type="transmembrane region" description="Helical" evidence="3">
    <location>
        <begin position="422"/>
        <end position="441"/>
    </location>
</feature>
<feature type="transmembrane region" description="Helical" evidence="3">
    <location>
        <begin position="447"/>
        <end position="470"/>
    </location>
</feature>
<evidence type="ECO:0000256" key="3">
    <source>
        <dbReference type="SAM" id="Phobius"/>
    </source>
</evidence>
<feature type="compositionally biased region" description="Basic and acidic residues" evidence="2">
    <location>
        <begin position="1"/>
        <end position="17"/>
    </location>
</feature>
<keyword evidence="3" id="KW-0812">Transmembrane</keyword>
<feature type="transmembrane region" description="Helical" evidence="3">
    <location>
        <begin position="130"/>
        <end position="155"/>
    </location>
</feature>
<feature type="transmembrane region" description="Helical" evidence="3">
    <location>
        <begin position="167"/>
        <end position="188"/>
    </location>
</feature>
<feature type="region of interest" description="Disordered" evidence="2">
    <location>
        <begin position="221"/>
        <end position="275"/>
    </location>
</feature>
<dbReference type="SUPFAM" id="SSF103473">
    <property type="entry name" value="MFS general substrate transporter"/>
    <property type="match status" value="1"/>
</dbReference>
<evidence type="ECO:0000259" key="4">
    <source>
        <dbReference type="PROSITE" id="PS50850"/>
    </source>
</evidence>
<organism evidence="5 6">
    <name type="scientific">Paralvinella palmiformis</name>
    <dbReference type="NCBI Taxonomy" id="53620"/>
    <lineage>
        <taxon>Eukaryota</taxon>
        <taxon>Metazoa</taxon>
        <taxon>Spiralia</taxon>
        <taxon>Lophotrochozoa</taxon>
        <taxon>Annelida</taxon>
        <taxon>Polychaeta</taxon>
        <taxon>Sedentaria</taxon>
        <taxon>Canalipalpata</taxon>
        <taxon>Terebellida</taxon>
        <taxon>Terebelliformia</taxon>
        <taxon>Alvinellidae</taxon>
        <taxon>Paralvinella</taxon>
    </lineage>
</organism>
<dbReference type="PROSITE" id="PS50850">
    <property type="entry name" value="MFS"/>
    <property type="match status" value="1"/>
</dbReference>
<evidence type="ECO:0000256" key="2">
    <source>
        <dbReference type="SAM" id="MobiDB-lite"/>
    </source>
</evidence>
<reference evidence="5" key="1">
    <citation type="journal article" date="2023" name="Mol. Biol. Evol.">
        <title>Third-Generation Sequencing Reveals the Adaptive Role of the Epigenome in Three Deep-Sea Polychaetes.</title>
        <authorList>
            <person name="Perez M."/>
            <person name="Aroh O."/>
            <person name="Sun Y."/>
            <person name="Lan Y."/>
            <person name="Juniper S.K."/>
            <person name="Young C.R."/>
            <person name="Angers B."/>
            <person name="Qian P.Y."/>
        </authorList>
    </citation>
    <scope>NUCLEOTIDE SEQUENCE</scope>
    <source>
        <strain evidence="5">P08H-3</strain>
    </source>
</reference>
<dbReference type="InterPro" id="IPR020846">
    <property type="entry name" value="MFS_dom"/>
</dbReference>
<dbReference type="GO" id="GO:0016020">
    <property type="term" value="C:membrane"/>
    <property type="evidence" value="ECO:0007669"/>
    <property type="project" value="UniProtKB-SubCell"/>
</dbReference>
<feature type="transmembrane region" description="Helical" evidence="3">
    <location>
        <begin position="99"/>
        <end position="118"/>
    </location>
</feature>
<dbReference type="PANTHER" id="PTHR11360">
    <property type="entry name" value="MONOCARBOXYLATE TRANSPORTER"/>
    <property type="match status" value="1"/>
</dbReference>
<dbReference type="InterPro" id="IPR050327">
    <property type="entry name" value="Proton-linked_MCT"/>
</dbReference>
<feature type="transmembrane region" description="Helical" evidence="3">
    <location>
        <begin position="194"/>
        <end position="214"/>
    </location>
</feature>
<keyword evidence="6" id="KW-1185">Reference proteome</keyword>
<evidence type="ECO:0000313" key="6">
    <source>
        <dbReference type="Proteomes" id="UP001208570"/>
    </source>
</evidence>
<dbReference type="Proteomes" id="UP001208570">
    <property type="component" value="Unassembled WGS sequence"/>
</dbReference>
<dbReference type="AlphaFoldDB" id="A0AAD9J2H4"/>
<feature type="compositionally biased region" description="Basic and acidic residues" evidence="2">
    <location>
        <begin position="238"/>
        <end position="251"/>
    </location>
</feature>